<sequence>MIGPDEIGMWSSGANNRCKHNKGSFLKRDSRVSFITRTKLHTHRFRFIGEITFLDGPYFG</sequence>
<dbReference type="HOGENOM" id="CLU_2942598_0_0_1"/>
<proteinExistence type="predicted"/>
<dbReference type="InParanoid" id="A0A0C3G158"/>
<accession>A0A0C3G158</accession>
<name>A0A0C3G158_PILCF</name>
<evidence type="ECO:0000313" key="1">
    <source>
        <dbReference type="EMBL" id="KIM84451.1"/>
    </source>
</evidence>
<gene>
    <name evidence="1" type="ORF">PILCRDRAFT_818015</name>
</gene>
<dbReference type="AlphaFoldDB" id="A0A0C3G158"/>
<protein>
    <submittedName>
        <fullName evidence="1">Uncharacterized protein</fullName>
    </submittedName>
</protein>
<organism evidence="1 2">
    <name type="scientific">Piloderma croceum (strain F 1598)</name>
    <dbReference type="NCBI Taxonomy" id="765440"/>
    <lineage>
        <taxon>Eukaryota</taxon>
        <taxon>Fungi</taxon>
        <taxon>Dikarya</taxon>
        <taxon>Basidiomycota</taxon>
        <taxon>Agaricomycotina</taxon>
        <taxon>Agaricomycetes</taxon>
        <taxon>Agaricomycetidae</taxon>
        <taxon>Atheliales</taxon>
        <taxon>Atheliaceae</taxon>
        <taxon>Piloderma</taxon>
    </lineage>
</organism>
<reference evidence="1 2" key="1">
    <citation type="submission" date="2014-04" db="EMBL/GenBank/DDBJ databases">
        <authorList>
            <consortium name="DOE Joint Genome Institute"/>
            <person name="Kuo A."/>
            <person name="Tarkka M."/>
            <person name="Buscot F."/>
            <person name="Kohler A."/>
            <person name="Nagy L.G."/>
            <person name="Floudas D."/>
            <person name="Copeland A."/>
            <person name="Barry K.W."/>
            <person name="Cichocki N."/>
            <person name="Veneault-Fourrey C."/>
            <person name="LaButti K."/>
            <person name="Lindquist E.A."/>
            <person name="Lipzen A."/>
            <person name="Lundell T."/>
            <person name="Morin E."/>
            <person name="Murat C."/>
            <person name="Sun H."/>
            <person name="Tunlid A."/>
            <person name="Henrissat B."/>
            <person name="Grigoriev I.V."/>
            <person name="Hibbett D.S."/>
            <person name="Martin F."/>
            <person name="Nordberg H.P."/>
            <person name="Cantor M.N."/>
            <person name="Hua S.X."/>
        </authorList>
    </citation>
    <scope>NUCLEOTIDE SEQUENCE [LARGE SCALE GENOMIC DNA]</scope>
    <source>
        <strain evidence="1 2">F 1598</strain>
    </source>
</reference>
<dbReference type="Proteomes" id="UP000054166">
    <property type="component" value="Unassembled WGS sequence"/>
</dbReference>
<reference evidence="2" key="2">
    <citation type="submission" date="2015-01" db="EMBL/GenBank/DDBJ databases">
        <title>Evolutionary Origins and Diversification of the Mycorrhizal Mutualists.</title>
        <authorList>
            <consortium name="DOE Joint Genome Institute"/>
            <consortium name="Mycorrhizal Genomics Consortium"/>
            <person name="Kohler A."/>
            <person name="Kuo A."/>
            <person name="Nagy L.G."/>
            <person name="Floudas D."/>
            <person name="Copeland A."/>
            <person name="Barry K.W."/>
            <person name="Cichocki N."/>
            <person name="Veneault-Fourrey C."/>
            <person name="LaButti K."/>
            <person name="Lindquist E.A."/>
            <person name="Lipzen A."/>
            <person name="Lundell T."/>
            <person name="Morin E."/>
            <person name="Murat C."/>
            <person name="Riley R."/>
            <person name="Ohm R."/>
            <person name="Sun H."/>
            <person name="Tunlid A."/>
            <person name="Henrissat B."/>
            <person name="Grigoriev I.V."/>
            <person name="Hibbett D.S."/>
            <person name="Martin F."/>
        </authorList>
    </citation>
    <scope>NUCLEOTIDE SEQUENCE [LARGE SCALE GENOMIC DNA]</scope>
    <source>
        <strain evidence="2">F 1598</strain>
    </source>
</reference>
<evidence type="ECO:0000313" key="2">
    <source>
        <dbReference type="Proteomes" id="UP000054166"/>
    </source>
</evidence>
<dbReference type="EMBL" id="KN832987">
    <property type="protein sequence ID" value="KIM84451.1"/>
    <property type="molecule type" value="Genomic_DNA"/>
</dbReference>
<keyword evidence="2" id="KW-1185">Reference proteome</keyword>